<accession>A0A3M7RKF1</accession>
<protein>
    <submittedName>
        <fullName evidence="2">Uncharacterized protein</fullName>
    </submittedName>
</protein>
<feature type="signal peptide" evidence="1">
    <location>
        <begin position="1"/>
        <end position="23"/>
    </location>
</feature>
<sequence>MTVLVLVSAVTLVVLTVSSMSTAISVDTCGVNQFTAFKLICEKFELFNLNVLLLNFFNGKTLVLIRVRDVTKISYYNSQNKKTNKSPNTCYRPKGYTKAIPIAIAILLRIKTKITPISIDPNASTY</sequence>
<name>A0A3M7RKF1_BRAPC</name>
<dbReference type="EMBL" id="REGN01003180">
    <property type="protein sequence ID" value="RNA24032.1"/>
    <property type="molecule type" value="Genomic_DNA"/>
</dbReference>
<gene>
    <name evidence="2" type="ORF">BpHYR1_004361</name>
</gene>
<evidence type="ECO:0000313" key="2">
    <source>
        <dbReference type="EMBL" id="RNA24032.1"/>
    </source>
</evidence>
<evidence type="ECO:0000256" key="1">
    <source>
        <dbReference type="SAM" id="SignalP"/>
    </source>
</evidence>
<reference evidence="2 3" key="1">
    <citation type="journal article" date="2018" name="Sci. Rep.">
        <title>Genomic signatures of local adaptation to the degree of environmental predictability in rotifers.</title>
        <authorList>
            <person name="Franch-Gras L."/>
            <person name="Hahn C."/>
            <person name="Garcia-Roger E.M."/>
            <person name="Carmona M.J."/>
            <person name="Serra M."/>
            <person name="Gomez A."/>
        </authorList>
    </citation>
    <scope>NUCLEOTIDE SEQUENCE [LARGE SCALE GENOMIC DNA]</scope>
    <source>
        <strain evidence="2">HYR1</strain>
    </source>
</reference>
<keyword evidence="3" id="KW-1185">Reference proteome</keyword>
<proteinExistence type="predicted"/>
<keyword evidence="1" id="KW-0732">Signal</keyword>
<feature type="chain" id="PRO_5017971992" evidence="1">
    <location>
        <begin position="24"/>
        <end position="126"/>
    </location>
</feature>
<organism evidence="2 3">
    <name type="scientific">Brachionus plicatilis</name>
    <name type="common">Marine rotifer</name>
    <name type="synonym">Brachionus muelleri</name>
    <dbReference type="NCBI Taxonomy" id="10195"/>
    <lineage>
        <taxon>Eukaryota</taxon>
        <taxon>Metazoa</taxon>
        <taxon>Spiralia</taxon>
        <taxon>Gnathifera</taxon>
        <taxon>Rotifera</taxon>
        <taxon>Eurotatoria</taxon>
        <taxon>Monogononta</taxon>
        <taxon>Pseudotrocha</taxon>
        <taxon>Ploima</taxon>
        <taxon>Brachionidae</taxon>
        <taxon>Brachionus</taxon>
    </lineage>
</organism>
<comment type="caution">
    <text evidence="2">The sequence shown here is derived from an EMBL/GenBank/DDBJ whole genome shotgun (WGS) entry which is preliminary data.</text>
</comment>
<evidence type="ECO:0000313" key="3">
    <source>
        <dbReference type="Proteomes" id="UP000276133"/>
    </source>
</evidence>
<dbReference type="Proteomes" id="UP000276133">
    <property type="component" value="Unassembled WGS sequence"/>
</dbReference>
<dbReference type="AlphaFoldDB" id="A0A3M7RKF1"/>